<sequence length="1041" mass="118220">MTQTEQIEKELRYGKINPYIGPTQFQVLSGQQIITLAASGCICFILGFSIGWFMAVFLWLGIFVLTVLALGKDYSRIFARMSKQRRYYSDRPNYQVKGGVPLMVIELPEPFKLSQLFRRQTKQKALKKIEPEFDLRAYGEMLLGEDIGFYLVHQDKHDRAMLIFGFTLKGIDPTLSEQDAMDRLQTIVMALQKIPGIELKFFWDVEGSADAVLLHQHDLVTHNDLDLLSEKLIKSEAQVAVDLAAEGKLVHSVIRVYAKYRLSLADDYAVKEDRLDKLLAHTQPLVGTFQEYLNPQPEGFSSKQAWEKVLDRAYQAGYIPTVKALTQMGVKPQPMSKEDLWAIDWEDTHAEPADPCPQSITYSEAGLSPFNEDQPLPYHILGELFSPERGLPAVPTPYLYTLYHPIKDQWAALVKINQLSTYNKIDNFLSIGYMKFLLQALEGFHGYRLISEITQIEPDSRLKLVNSAIKERNRKAIDAQLLHSTRNVQAETDVNELVDASRELSSGRWPLKVSLGIWVYRADKASLTAAVQDLIRRLPTSKTEQVSNHLMTHWISSHPFHWQSLFSKPQLRREEYQCNQGVPLMPLVHPQTIDKQGIPFVSRGVAIPVHLNTALKKNLIAIFGPMGVGKSVLMNRMILENIIHRIFTVVIDVPPGNGKSTYQPFLKQLQAINVAAAYFNIKEHIINVLAEIDTSWAGDLLSVQLLKKIKQNHLSLLRALVLGDDLDHPLYKTIKSVLALSYQDWRALSEIDQRYRIAKAAAFGSEPSQRMPILQDFVDYFPQWVRQYKQDKDCEDLELQAIAMIRTELEAVLTTDLGASINGINTFNFDLQTLVIGLTDLQDPQESVIYSMAAINLMELQSFRYPRSAIFGDEISTTFKYRSISIRFAEICTKGRKEAKNVVIAGTEENTLVQSEGGRDILNNLDAVFYGHCNPTAVENASKHLRLKPEVLSKYVRAEYAPNLAELCTSWYLRKGNQHYELLFYTSALMIALLCTQPEETAARDRILALYPDNPLQGYIKFGHLLKRAYKLNLPLSHIGA</sequence>
<keyword evidence="1" id="KW-0472">Membrane</keyword>
<name>A8ZR09_ACAM1</name>
<dbReference type="HOGENOM" id="CLU_292157_0_0_3"/>
<evidence type="ECO:0000313" key="3">
    <source>
        <dbReference type="Proteomes" id="UP000000268"/>
    </source>
</evidence>
<geneLocation type="plasmid" evidence="2 3">
    <name>pREB8</name>
</geneLocation>
<dbReference type="Gene3D" id="3.40.50.300">
    <property type="entry name" value="P-loop containing nucleotide triphosphate hydrolases"/>
    <property type="match status" value="1"/>
</dbReference>
<gene>
    <name evidence="2" type="ordered locus">AM1_H0095</name>
</gene>
<evidence type="ECO:0000313" key="2">
    <source>
        <dbReference type="EMBL" id="ABW33445.1"/>
    </source>
</evidence>
<dbReference type="KEGG" id="amr:AM1_H0095"/>
<dbReference type="OrthoDB" id="577602at2"/>
<keyword evidence="1" id="KW-0812">Transmembrane</keyword>
<proteinExistence type="predicted"/>
<keyword evidence="1" id="KW-1133">Transmembrane helix</keyword>
<feature type="transmembrane region" description="Helical" evidence="1">
    <location>
        <begin position="56"/>
        <end position="75"/>
    </location>
</feature>
<reference evidence="2 3" key="1">
    <citation type="journal article" date="2008" name="Proc. Natl. Acad. Sci. U.S.A.">
        <title>Niche adaptation and genome expansion in the chlorophyll d-producing cyanobacterium Acaryochloris marina.</title>
        <authorList>
            <person name="Swingley W.D."/>
            <person name="Chen M."/>
            <person name="Cheung P.C."/>
            <person name="Conrad A.L."/>
            <person name="Dejesa L.C."/>
            <person name="Hao J."/>
            <person name="Honchak B.M."/>
            <person name="Karbach L.E."/>
            <person name="Kurdoglu A."/>
            <person name="Lahiri S."/>
            <person name="Mastrian S.D."/>
            <person name="Miyashita H."/>
            <person name="Page L."/>
            <person name="Ramakrishna P."/>
            <person name="Satoh S."/>
            <person name="Sattley W.M."/>
            <person name="Shimada Y."/>
            <person name="Taylor H.L."/>
            <person name="Tomo T."/>
            <person name="Tsuchiya T."/>
            <person name="Wang Z.T."/>
            <person name="Raymond J."/>
            <person name="Mimuro M."/>
            <person name="Blankenship R.E."/>
            <person name="Touchman J.W."/>
        </authorList>
    </citation>
    <scope>NUCLEOTIDE SEQUENCE [LARGE SCALE GENOMIC DNA]</scope>
    <source>
        <strain evidence="3">MBIC 11017</strain>
        <plasmid evidence="3">Plasmid pREB8</plasmid>
    </source>
</reference>
<evidence type="ECO:0000256" key="1">
    <source>
        <dbReference type="SAM" id="Phobius"/>
    </source>
</evidence>
<dbReference type="EMBL" id="CP000845">
    <property type="protein sequence ID" value="ABW33445.1"/>
    <property type="molecule type" value="Genomic_DNA"/>
</dbReference>
<dbReference type="Proteomes" id="UP000000268">
    <property type="component" value="Plasmid pREB8"/>
</dbReference>
<dbReference type="RefSeq" id="WP_012168504.1">
    <property type="nucleotide sequence ID" value="NC_009933.1"/>
</dbReference>
<accession>A8ZR09</accession>
<dbReference type="Gene3D" id="1.10.8.730">
    <property type="match status" value="1"/>
</dbReference>
<dbReference type="AlphaFoldDB" id="A8ZR09"/>
<dbReference type="SUPFAM" id="SSF52540">
    <property type="entry name" value="P-loop containing nucleoside triphosphate hydrolases"/>
    <property type="match status" value="1"/>
</dbReference>
<keyword evidence="2" id="KW-0614">Plasmid</keyword>
<organism evidence="2 3">
    <name type="scientific">Acaryochloris marina (strain MBIC 11017)</name>
    <dbReference type="NCBI Taxonomy" id="329726"/>
    <lineage>
        <taxon>Bacteria</taxon>
        <taxon>Bacillati</taxon>
        <taxon>Cyanobacteriota</taxon>
        <taxon>Cyanophyceae</taxon>
        <taxon>Acaryochloridales</taxon>
        <taxon>Acaryochloridaceae</taxon>
        <taxon>Acaryochloris</taxon>
    </lineage>
</organism>
<keyword evidence="3" id="KW-1185">Reference proteome</keyword>
<protein>
    <submittedName>
        <fullName evidence="2">Uncharacterized protein</fullName>
    </submittedName>
</protein>
<dbReference type="InterPro" id="IPR027417">
    <property type="entry name" value="P-loop_NTPase"/>
</dbReference>